<dbReference type="GO" id="GO:0004674">
    <property type="term" value="F:protein serine/threonine kinase activity"/>
    <property type="evidence" value="ECO:0007669"/>
    <property type="project" value="UniProtKB-KW"/>
</dbReference>
<evidence type="ECO:0000313" key="15">
    <source>
        <dbReference type="EMBL" id="CAI9978892.1"/>
    </source>
</evidence>
<dbReference type="Proteomes" id="UP001642409">
    <property type="component" value="Unassembled WGS sequence"/>
</dbReference>
<dbReference type="GO" id="GO:0005524">
    <property type="term" value="F:ATP binding"/>
    <property type="evidence" value="ECO:0007669"/>
    <property type="project" value="UniProtKB-UniRule"/>
</dbReference>
<keyword evidence="7 11" id="KW-0067">ATP-binding</keyword>
<dbReference type="InterPro" id="IPR011009">
    <property type="entry name" value="Kinase-like_dom_sf"/>
</dbReference>
<accession>A0AA86RLH1</accession>
<gene>
    <name evidence="15" type="ORF">HINF_LOCUS66537</name>
    <name evidence="16" type="ORF">HINF_LOCUS8304</name>
</gene>
<feature type="binding site" evidence="11">
    <location>
        <position position="161"/>
    </location>
    <ligand>
        <name>ATP</name>
        <dbReference type="ChEBI" id="CHEBI:30616"/>
    </ligand>
</feature>
<dbReference type="InterPro" id="IPR000719">
    <property type="entry name" value="Prot_kinase_dom"/>
</dbReference>
<sequence>MQNKFRRYVAAKQPEKPKSNSIAQPQSKPYQGPGLKLGAAYMSPNRHRIFNVTQPNMPQTVVQNVQSPQFILQNFSHQLMEYEKEEILKFETVYYFGSKAQKTYDPMQPNYGYDDKEGDYNPVVGDHIFYRYELQKLLGQGSFGKVYRAFDHKHKRLVALKMLKNKKKFRKQGFVEIQLLEKLRQSDPENKNACITLLNRGEFRSHLFMVFDILSMDLYAYLAKNDLKGLPIQQIKEFSVQCVKALAYSFKLNIIHADIKPENILLEREGSNAIQVIDWGSGAMVGQTLYQYIQSRFYRAPEVIMGMPYSTEIDTWSMGCVFFELFTGYPIFQGENEFDQIGKIVEVLGIPPRTFVERAPRKKEFFWDASESTVKLRTNHKASTRKIDQMLRGSPKEFAEIIVRMLQWEPSERITMEDLKGLKFFEGIAWE</sequence>
<feature type="region of interest" description="Disordered" evidence="13">
    <location>
        <begin position="1"/>
        <end position="33"/>
    </location>
</feature>
<dbReference type="SUPFAM" id="SSF56112">
    <property type="entry name" value="Protein kinase-like (PK-like)"/>
    <property type="match status" value="1"/>
</dbReference>
<reference evidence="15" key="1">
    <citation type="submission" date="2023-06" db="EMBL/GenBank/DDBJ databases">
        <authorList>
            <person name="Kurt Z."/>
        </authorList>
    </citation>
    <scope>NUCLEOTIDE SEQUENCE</scope>
</reference>
<dbReference type="EC" id="2.7.12.1" evidence="2"/>
<dbReference type="Gene3D" id="3.30.200.20">
    <property type="entry name" value="Phosphorylase Kinase, domain 1"/>
    <property type="match status" value="1"/>
</dbReference>
<evidence type="ECO:0000256" key="3">
    <source>
        <dbReference type="ARBA" id="ARBA00022527"/>
    </source>
</evidence>
<dbReference type="PROSITE" id="PS00108">
    <property type="entry name" value="PROTEIN_KINASE_ST"/>
    <property type="match status" value="1"/>
</dbReference>
<keyword evidence="6 16" id="KW-0418">Kinase</keyword>
<dbReference type="InterPro" id="IPR017441">
    <property type="entry name" value="Protein_kinase_ATP_BS"/>
</dbReference>
<dbReference type="Gene3D" id="3.30.10.30">
    <property type="entry name" value="DYRK"/>
    <property type="match status" value="1"/>
</dbReference>
<protein>
    <recommendedName>
        <fullName evidence="2">dual-specificity kinase</fullName>
        <ecNumber evidence="2">2.7.12.1</ecNumber>
    </recommendedName>
</protein>
<comment type="similarity">
    <text evidence="1">Belongs to the protein kinase superfamily. CMGC Ser/Thr protein kinase family. MNB/DYRK subfamily.</text>
</comment>
<dbReference type="InterPro" id="IPR008271">
    <property type="entry name" value="Ser/Thr_kinase_AS"/>
</dbReference>
<proteinExistence type="inferred from homology"/>
<dbReference type="PROSITE" id="PS00107">
    <property type="entry name" value="PROTEIN_KINASE_ATP"/>
    <property type="match status" value="1"/>
</dbReference>
<name>A0AA86RLH1_9EUKA</name>
<evidence type="ECO:0000256" key="9">
    <source>
        <dbReference type="ARBA" id="ARBA00049308"/>
    </source>
</evidence>
<evidence type="ECO:0000256" key="8">
    <source>
        <dbReference type="ARBA" id="ARBA00049003"/>
    </source>
</evidence>
<keyword evidence="5 11" id="KW-0547">Nucleotide-binding</keyword>
<comment type="caution">
    <text evidence="15">The sequence shown here is derived from an EMBL/GenBank/DDBJ whole genome shotgun (WGS) entry which is preliminary data.</text>
</comment>
<keyword evidence="4" id="KW-0808">Transferase</keyword>
<dbReference type="Pfam" id="PF00069">
    <property type="entry name" value="Pkinase"/>
    <property type="match status" value="1"/>
</dbReference>
<evidence type="ECO:0000256" key="2">
    <source>
        <dbReference type="ARBA" id="ARBA00013203"/>
    </source>
</evidence>
<dbReference type="PROSITE" id="PS50011">
    <property type="entry name" value="PROTEIN_KINASE_DOM"/>
    <property type="match status" value="1"/>
</dbReference>
<evidence type="ECO:0000256" key="13">
    <source>
        <dbReference type="SAM" id="MobiDB-lite"/>
    </source>
</evidence>
<evidence type="ECO:0000256" key="5">
    <source>
        <dbReference type="ARBA" id="ARBA00022741"/>
    </source>
</evidence>
<dbReference type="InterPro" id="IPR050494">
    <property type="entry name" value="Ser_Thr_dual-spec_kinase"/>
</dbReference>
<comment type="catalytic activity">
    <reaction evidence="8">
        <text>L-seryl-[protein] + ATP = O-phospho-L-seryl-[protein] + ADP + H(+)</text>
        <dbReference type="Rhea" id="RHEA:17989"/>
        <dbReference type="Rhea" id="RHEA-COMP:9863"/>
        <dbReference type="Rhea" id="RHEA-COMP:11604"/>
        <dbReference type="ChEBI" id="CHEBI:15378"/>
        <dbReference type="ChEBI" id="CHEBI:29999"/>
        <dbReference type="ChEBI" id="CHEBI:30616"/>
        <dbReference type="ChEBI" id="CHEBI:83421"/>
        <dbReference type="ChEBI" id="CHEBI:456216"/>
        <dbReference type="EC" id="2.7.12.1"/>
    </reaction>
</comment>
<dbReference type="PANTHER" id="PTHR24058:SF22">
    <property type="entry name" value="DUAL SPECIFICITY TYROSINE-PHOSPHORYLATION-REGULATED KINASE 4"/>
    <property type="match status" value="1"/>
</dbReference>
<feature type="domain" description="Protein kinase" evidence="14">
    <location>
        <begin position="132"/>
        <end position="425"/>
    </location>
</feature>
<evidence type="ECO:0000256" key="4">
    <source>
        <dbReference type="ARBA" id="ARBA00022679"/>
    </source>
</evidence>
<evidence type="ECO:0000256" key="11">
    <source>
        <dbReference type="PROSITE-ProRule" id="PRU10141"/>
    </source>
</evidence>
<dbReference type="PANTHER" id="PTHR24058">
    <property type="entry name" value="DUAL SPECIFICITY PROTEIN KINASE"/>
    <property type="match status" value="1"/>
</dbReference>
<dbReference type="GO" id="GO:0004712">
    <property type="term" value="F:protein serine/threonine/tyrosine kinase activity"/>
    <property type="evidence" value="ECO:0007669"/>
    <property type="project" value="UniProtKB-EC"/>
</dbReference>
<evidence type="ECO:0000256" key="1">
    <source>
        <dbReference type="ARBA" id="ARBA00008867"/>
    </source>
</evidence>
<evidence type="ECO:0000256" key="7">
    <source>
        <dbReference type="ARBA" id="ARBA00022840"/>
    </source>
</evidence>
<dbReference type="EMBL" id="CAXDID020000017">
    <property type="protein sequence ID" value="CAL5984843.1"/>
    <property type="molecule type" value="Genomic_DNA"/>
</dbReference>
<dbReference type="EMBL" id="CATOUU010001186">
    <property type="protein sequence ID" value="CAI9978892.1"/>
    <property type="molecule type" value="Genomic_DNA"/>
</dbReference>
<comment type="catalytic activity">
    <reaction evidence="9">
        <text>L-threonyl-[protein] + ATP = O-phospho-L-threonyl-[protein] + ADP + H(+)</text>
        <dbReference type="Rhea" id="RHEA:46608"/>
        <dbReference type="Rhea" id="RHEA-COMP:11060"/>
        <dbReference type="Rhea" id="RHEA-COMP:11605"/>
        <dbReference type="ChEBI" id="CHEBI:15378"/>
        <dbReference type="ChEBI" id="CHEBI:30013"/>
        <dbReference type="ChEBI" id="CHEBI:30616"/>
        <dbReference type="ChEBI" id="CHEBI:61977"/>
        <dbReference type="ChEBI" id="CHEBI:456216"/>
        <dbReference type="EC" id="2.7.12.1"/>
    </reaction>
</comment>
<dbReference type="AlphaFoldDB" id="A0AA86RLH1"/>
<evidence type="ECO:0000256" key="10">
    <source>
        <dbReference type="ARBA" id="ARBA00051680"/>
    </source>
</evidence>
<dbReference type="SMART" id="SM00220">
    <property type="entry name" value="S_TKc"/>
    <property type="match status" value="1"/>
</dbReference>
<evidence type="ECO:0000256" key="12">
    <source>
        <dbReference type="RuleBase" id="RU000304"/>
    </source>
</evidence>
<comment type="catalytic activity">
    <reaction evidence="10">
        <text>L-tyrosyl-[protein] + ATP = O-phospho-L-tyrosyl-[protein] + ADP + H(+)</text>
        <dbReference type="Rhea" id="RHEA:10596"/>
        <dbReference type="Rhea" id="RHEA-COMP:10136"/>
        <dbReference type="Rhea" id="RHEA-COMP:20101"/>
        <dbReference type="ChEBI" id="CHEBI:15378"/>
        <dbReference type="ChEBI" id="CHEBI:30616"/>
        <dbReference type="ChEBI" id="CHEBI:46858"/>
        <dbReference type="ChEBI" id="CHEBI:61978"/>
        <dbReference type="ChEBI" id="CHEBI:456216"/>
        <dbReference type="EC" id="2.7.12.1"/>
    </reaction>
</comment>
<evidence type="ECO:0000313" key="16">
    <source>
        <dbReference type="EMBL" id="CAL5984843.1"/>
    </source>
</evidence>
<evidence type="ECO:0000313" key="17">
    <source>
        <dbReference type="Proteomes" id="UP001642409"/>
    </source>
</evidence>
<dbReference type="Gene3D" id="1.10.510.10">
    <property type="entry name" value="Transferase(Phosphotransferase) domain 1"/>
    <property type="match status" value="1"/>
</dbReference>
<feature type="compositionally biased region" description="Polar residues" evidence="13">
    <location>
        <begin position="19"/>
        <end position="29"/>
    </location>
</feature>
<keyword evidence="3 12" id="KW-0723">Serine/threonine-protein kinase</keyword>
<dbReference type="GO" id="GO:0005856">
    <property type="term" value="C:cytoskeleton"/>
    <property type="evidence" value="ECO:0007669"/>
    <property type="project" value="TreeGrafter"/>
</dbReference>
<dbReference type="GO" id="GO:0005737">
    <property type="term" value="C:cytoplasm"/>
    <property type="evidence" value="ECO:0007669"/>
    <property type="project" value="TreeGrafter"/>
</dbReference>
<evidence type="ECO:0000256" key="6">
    <source>
        <dbReference type="ARBA" id="ARBA00022777"/>
    </source>
</evidence>
<dbReference type="InterPro" id="IPR042521">
    <property type="entry name" value="DYRK"/>
</dbReference>
<organism evidence="15">
    <name type="scientific">Hexamita inflata</name>
    <dbReference type="NCBI Taxonomy" id="28002"/>
    <lineage>
        <taxon>Eukaryota</taxon>
        <taxon>Metamonada</taxon>
        <taxon>Diplomonadida</taxon>
        <taxon>Hexamitidae</taxon>
        <taxon>Hexamitinae</taxon>
        <taxon>Hexamita</taxon>
    </lineage>
</organism>
<keyword evidence="17" id="KW-1185">Reference proteome</keyword>
<reference evidence="16 17" key="2">
    <citation type="submission" date="2024-07" db="EMBL/GenBank/DDBJ databases">
        <authorList>
            <person name="Akdeniz Z."/>
        </authorList>
    </citation>
    <scope>NUCLEOTIDE SEQUENCE [LARGE SCALE GENOMIC DNA]</scope>
</reference>
<evidence type="ECO:0000259" key="14">
    <source>
        <dbReference type="PROSITE" id="PS50011"/>
    </source>
</evidence>